<evidence type="ECO:0000256" key="6">
    <source>
        <dbReference type="SAM" id="MobiDB-lite"/>
    </source>
</evidence>
<feature type="transmembrane region" description="Helical" evidence="7">
    <location>
        <begin position="120"/>
        <end position="141"/>
    </location>
</feature>
<dbReference type="GO" id="GO:0005886">
    <property type="term" value="C:plasma membrane"/>
    <property type="evidence" value="ECO:0007669"/>
    <property type="project" value="UniProtKB-SubCell"/>
</dbReference>
<keyword evidence="3 7" id="KW-0812">Transmembrane</keyword>
<keyword evidence="2" id="KW-1003">Cell membrane</keyword>
<evidence type="ECO:0000256" key="7">
    <source>
        <dbReference type="SAM" id="Phobius"/>
    </source>
</evidence>
<feature type="transmembrane region" description="Helical" evidence="7">
    <location>
        <begin position="161"/>
        <end position="192"/>
    </location>
</feature>
<evidence type="ECO:0000256" key="1">
    <source>
        <dbReference type="ARBA" id="ARBA00004651"/>
    </source>
</evidence>
<evidence type="ECO:0000256" key="4">
    <source>
        <dbReference type="ARBA" id="ARBA00022989"/>
    </source>
</evidence>
<dbReference type="EMBL" id="STGU01000004">
    <property type="protein sequence ID" value="THV36687.1"/>
    <property type="molecule type" value="Genomic_DNA"/>
</dbReference>
<name>A0A4S8PY92_9HYPH</name>
<feature type="transmembrane region" description="Helical" evidence="7">
    <location>
        <begin position="204"/>
        <end position="223"/>
    </location>
</feature>
<feature type="region of interest" description="Disordered" evidence="6">
    <location>
        <begin position="1"/>
        <end position="26"/>
    </location>
</feature>
<comment type="caution">
    <text evidence="8">The sequence shown here is derived from an EMBL/GenBank/DDBJ whole genome shotgun (WGS) entry which is preliminary data.</text>
</comment>
<keyword evidence="4 7" id="KW-1133">Transmembrane helix</keyword>
<evidence type="ECO:0000256" key="5">
    <source>
        <dbReference type="ARBA" id="ARBA00023136"/>
    </source>
</evidence>
<dbReference type="AlphaFoldDB" id="A0A4S8PY92"/>
<reference evidence="8 9" key="1">
    <citation type="submission" date="2019-04" db="EMBL/GenBank/DDBJ databases">
        <title>genome sequence of strain W3.</title>
        <authorList>
            <person name="Gao J."/>
            <person name="Sun J."/>
        </authorList>
    </citation>
    <scope>NUCLEOTIDE SEQUENCE [LARGE SCALE GENOMIC DNA]</scope>
    <source>
        <strain evidence="8 9">W3</strain>
    </source>
</reference>
<dbReference type="NCBIfam" id="TIGR00765">
    <property type="entry name" value="yihY_not_rbn"/>
    <property type="match status" value="1"/>
</dbReference>
<accession>A0A4S8PY92</accession>
<feature type="compositionally biased region" description="Basic and acidic residues" evidence="6">
    <location>
        <begin position="9"/>
        <end position="21"/>
    </location>
</feature>
<sequence>MTQTSATKENTRPDDEARGREATSPTKIPRRGLRDVVIRIYGRLTRERVTLIAAGVAFYLLLALFPGLGALVSLYGLISDPSTIAGQMQFLSGVLPSGALDLILDQFQAFAQQANSTLSIGFLIGLGIALWSAHNGVTALFEAMNLAYAEKEKRSFLHITLISTAFTLAGMVMAVILATALAILPAVMAVIFVPDRVELLMKVLRWPILLALIWGGTVLVYRYGPSRADAKLRWLGPGTLFSTVAWLIASLGYSYYLENFADLNATYGTLGTFIGFMLWTWISTVILIVGAIINAELEHQTARDSTTGPGKPMGERGARMADTLGKAHS</sequence>
<dbReference type="PIRSF" id="PIRSF035875">
    <property type="entry name" value="RNase_BN"/>
    <property type="match status" value="1"/>
</dbReference>
<evidence type="ECO:0000313" key="9">
    <source>
        <dbReference type="Proteomes" id="UP000307378"/>
    </source>
</evidence>
<dbReference type="Proteomes" id="UP000307378">
    <property type="component" value="Unassembled WGS sequence"/>
</dbReference>
<proteinExistence type="predicted"/>
<keyword evidence="5 7" id="KW-0472">Membrane</keyword>
<evidence type="ECO:0000313" key="8">
    <source>
        <dbReference type="EMBL" id="THV36687.1"/>
    </source>
</evidence>
<dbReference type="Pfam" id="PF03631">
    <property type="entry name" value="Virul_fac_BrkB"/>
    <property type="match status" value="1"/>
</dbReference>
<feature type="transmembrane region" description="Helical" evidence="7">
    <location>
        <begin position="276"/>
        <end position="295"/>
    </location>
</feature>
<dbReference type="PANTHER" id="PTHR30213:SF0">
    <property type="entry name" value="UPF0761 MEMBRANE PROTEIN YIHY"/>
    <property type="match status" value="1"/>
</dbReference>
<protein>
    <submittedName>
        <fullName evidence="8">YihY/virulence factor BrkB family protein</fullName>
    </submittedName>
</protein>
<gene>
    <name evidence="8" type="ORF">FAA86_09275</name>
</gene>
<evidence type="ECO:0000256" key="2">
    <source>
        <dbReference type="ARBA" id="ARBA00022475"/>
    </source>
</evidence>
<comment type="subcellular location">
    <subcellularLocation>
        <location evidence="1">Cell membrane</location>
        <topology evidence="1">Multi-pass membrane protein</topology>
    </subcellularLocation>
</comment>
<organism evidence="8 9">
    <name type="scientific">Rhizobium rosettiformans W3</name>
    <dbReference type="NCBI Taxonomy" id="538378"/>
    <lineage>
        <taxon>Bacteria</taxon>
        <taxon>Pseudomonadati</taxon>
        <taxon>Pseudomonadota</taxon>
        <taxon>Alphaproteobacteria</taxon>
        <taxon>Hyphomicrobiales</taxon>
        <taxon>Rhizobiaceae</taxon>
        <taxon>Rhizobium/Agrobacterium group</taxon>
        <taxon>Rhizobium</taxon>
    </lineage>
</organism>
<evidence type="ECO:0000256" key="3">
    <source>
        <dbReference type="ARBA" id="ARBA00022692"/>
    </source>
</evidence>
<feature type="transmembrane region" description="Helical" evidence="7">
    <location>
        <begin position="49"/>
        <end position="78"/>
    </location>
</feature>
<dbReference type="InterPro" id="IPR017039">
    <property type="entry name" value="Virul_fac_BrkB"/>
</dbReference>
<dbReference type="PANTHER" id="PTHR30213">
    <property type="entry name" value="INNER MEMBRANE PROTEIN YHJD"/>
    <property type="match status" value="1"/>
</dbReference>
<dbReference type="RefSeq" id="WP_136539988.1">
    <property type="nucleotide sequence ID" value="NZ_STGU01000004.1"/>
</dbReference>
<feature type="transmembrane region" description="Helical" evidence="7">
    <location>
        <begin position="235"/>
        <end position="256"/>
    </location>
</feature>